<reference evidence="2 3" key="1">
    <citation type="journal article" date="2014" name="Genome Announc.">
        <title>Draft Genome Sequence of the Antitrypanosomally Active Sponge-Associated Bacterium Actinokineospora sp. Strain EG49.</title>
        <authorList>
            <person name="Harjes J."/>
            <person name="Ryu T."/>
            <person name="Abdelmohsen U.R."/>
            <person name="Moitinho-Silva L."/>
            <person name="Horn H."/>
            <person name="Ravasi T."/>
            <person name="Hentschel U."/>
        </authorList>
    </citation>
    <scope>NUCLEOTIDE SEQUENCE [LARGE SCALE GENOMIC DNA]</scope>
    <source>
        <strain evidence="2 3">EG49</strain>
    </source>
</reference>
<dbReference type="Pfam" id="PF00144">
    <property type="entry name" value="Beta-lactamase"/>
    <property type="match status" value="1"/>
</dbReference>
<dbReference type="PANTHER" id="PTHR43283">
    <property type="entry name" value="BETA-LACTAMASE-RELATED"/>
    <property type="match status" value="1"/>
</dbReference>
<evidence type="ECO:0000259" key="1">
    <source>
        <dbReference type="Pfam" id="PF00144"/>
    </source>
</evidence>
<dbReference type="EMBL" id="AYXG01000082">
    <property type="protein sequence ID" value="EWC62280.1"/>
    <property type="molecule type" value="Genomic_DNA"/>
</dbReference>
<dbReference type="SUPFAM" id="SSF56601">
    <property type="entry name" value="beta-lactamase/transpeptidase-like"/>
    <property type="match status" value="1"/>
</dbReference>
<dbReference type="Proteomes" id="UP000019277">
    <property type="component" value="Unassembled WGS sequence"/>
</dbReference>
<keyword evidence="3" id="KW-1185">Reference proteome</keyword>
<evidence type="ECO:0000313" key="3">
    <source>
        <dbReference type="Proteomes" id="UP000019277"/>
    </source>
</evidence>
<dbReference type="InterPro" id="IPR012338">
    <property type="entry name" value="Beta-lactam/transpept-like"/>
</dbReference>
<organism evidence="2 3">
    <name type="scientific">Actinokineospora spheciospongiae</name>
    <dbReference type="NCBI Taxonomy" id="909613"/>
    <lineage>
        <taxon>Bacteria</taxon>
        <taxon>Bacillati</taxon>
        <taxon>Actinomycetota</taxon>
        <taxon>Actinomycetes</taxon>
        <taxon>Pseudonocardiales</taxon>
        <taxon>Pseudonocardiaceae</taxon>
        <taxon>Actinokineospora</taxon>
    </lineage>
</organism>
<proteinExistence type="predicted"/>
<dbReference type="InterPro" id="IPR050789">
    <property type="entry name" value="Diverse_Enzym_Activities"/>
</dbReference>
<evidence type="ECO:0000313" key="2">
    <source>
        <dbReference type="EMBL" id="EWC62280.1"/>
    </source>
</evidence>
<dbReference type="RefSeq" id="WP_035281689.1">
    <property type="nucleotide sequence ID" value="NZ_AYXG01000082.1"/>
</dbReference>
<dbReference type="STRING" id="909613.UO65_2400"/>
<protein>
    <submittedName>
        <fullName evidence="2">Beta-lactamase class C</fullName>
    </submittedName>
</protein>
<dbReference type="eggNOG" id="COG1680">
    <property type="taxonomic scope" value="Bacteria"/>
</dbReference>
<dbReference type="Gene3D" id="3.40.710.10">
    <property type="entry name" value="DD-peptidase/beta-lactamase superfamily"/>
    <property type="match status" value="1"/>
</dbReference>
<dbReference type="InterPro" id="IPR001466">
    <property type="entry name" value="Beta-lactam-related"/>
</dbReference>
<gene>
    <name evidence="2" type="ORF">UO65_2400</name>
</gene>
<dbReference type="AlphaFoldDB" id="W7IN33"/>
<dbReference type="PANTHER" id="PTHR43283:SF3">
    <property type="entry name" value="BETA-LACTAMASE FAMILY PROTEIN (AFU_ORTHOLOGUE AFUA_5G07500)"/>
    <property type="match status" value="1"/>
</dbReference>
<feature type="domain" description="Beta-lactamase-related" evidence="1">
    <location>
        <begin position="17"/>
        <end position="357"/>
    </location>
</feature>
<comment type="caution">
    <text evidence="2">The sequence shown here is derived from an EMBL/GenBank/DDBJ whole genome shotgun (WGS) entry which is preliminary data.</text>
</comment>
<name>W7IN33_9PSEU</name>
<dbReference type="OrthoDB" id="4281716at2"/>
<sequence length="379" mass="39769">MTGFSPTRLDRWRAGLADHVERGSAPALVALVDRGGETHVAVAGGLTRDTLFRISSMTKPVTAVAAMALVEDCALRLDDPVDDLLPELAGVRVLRELGAAVTDTVALERPISVRDLMTSTFGHGQLMAPPGTYPVQAALAEIGLEPGPPQPSLVPPADEWMALLGSVPLLAQPGASWFYNTAYDVLGVLIARASGMSLSDFLTARVFGPLGMVDTGFSVAAESLSRLPTAHAGTSVFDPPSGQWSAPPPFESGAGGLVSTVDDYLAFGRMLLSGGGEVLSPASVALMTQDQLTPGQKTGGGFLDFSRFGWGFGMSVVTRRTDVFMTPGRFGWDGGLGTSARMDPALDVTTVLMTQQLWTSPTGPLLVHDADVWAYQAVL</sequence>
<dbReference type="PATRIC" id="fig|909613.9.peg.2404"/>
<accession>W7IN33</accession>